<dbReference type="InterPro" id="IPR050572">
    <property type="entry name" value="Fe-S_Ferredoxin"/>
</dbReference>
<feature type="domain" description="4Fe-4S ferredoxin-type" evidence="5">
    <location>
        <begin position="11"/>
        <end position="40"/>
    </location>
</feature>
<dbReference type="InterPro" id="IPR017900">
    <property type="entry name" value="4Fe4S_Fe_S_CS"/>
</dbReference>
<feature type="domain" description="4Fe-4S ferredoxin-type" evidence="5">
    <location>
        <begin position="41"/>
        <end position="70"/>
    </location>
</feature>
<dbReference type="AlphaFoldDB" id="A0A8J7M468"/>
<keyword evidence="1" id="KW-0004">4Fe-4S</keyword>
<proteinExistence type="predicted"/>
<protein>
    <submittedName>
        <fullName evidence="6">4Fe-4S binding protein</fullName>
    </submittedName>
</protein>
<dbReference type="EMBL" id="JAEMHM010000029">
    <property type="protein sequence ID" value="MBJ6727771.1"/>
    <property type="molecule type" value="Genomic_DNA"/>
</dbReference>
<evidence type="ECO:0000256" key="2">
    <source>
        <dbReference type="ARBA" id="ARBA00022723"/>
    </source>
</evidence>
<dbReference type="GO" id="GO:0051539">
    <property type="term" value="F:4 iron, 4 sulfur cluster binding"/>
    <property type="evidence" value="ECO:0007669"/>
    <property type="project" value="UniProtKB-KW"/>
</dbReference>
<organism evidence="6 7">
    <name type="scientific">Geomesophilobacter sediminis</name>
    <dbReference type="NCBI Taxonomy" id="2798584"/>
    <lineage>
        <taxon>Bacteria</taxon>
        <taxon>Pseudomonadati</taxon>
        <taxon>Thermodesulfobacteriota</taxon>
        <taxon>Desulfuromonadia</taxon>
        <taxon>Geobacterales</taxon>
        <taxon>Geobacteraceae</taxon>
        <taxon>Geomesophilobacter</taxon>
    </lineage>
</organism>
<dbReference type="RefSeq" id="WP_199386911.1">
    <property type="nucleotide sequence ID" value="NZ_JAEMHM010000029.1"/>
</dbReference>
<dbReference type="NCBIfam" id="NF040864">
    <property type="entry name" value="HgcB_ferredoxin"/>
    <property type="match status" value="1"/>
</dbReference>
<dbReference type="PANTHER" id="PTHR43687:SF4">
    <property type="entry name" value="BLR5484 PROTEIN"/>
    <property type="match status" value="1"/>
</dbReference>
<dbReference type="InterPro" id="IPR017896">
    <property type="entry name" value="4Fe4S_Fe-S-bd"/>
</dbReference>
<reference evidence="6" key="1">
    <citation type="submission" date="2020-12" db="EMBL/GenBank/DDBJ databases">
        <title>Geomonas sp. Red875, isolated from river sediment.</title>
        <authorList>
            <person name="Xu Z."/>
            <person name="Zhang Z."/>
            <person name="Masuda Y."/>
            <person name="Itoh H."/>
            <person name="Senoo K."/>
        </authorList>
    </citation>
    <scope>NUCLEOTIDE SEQUENCE</scope>
    <source>
        <strain evidence="6">Red875</strain>
    </source>
</reference>
<dbReference type="Gene3D" id="3.30.70.20">
    <property type="match status" value="1"/>
</dbReference>
<keyword evidence="2" id="KW-0479">Metal-binding</keyword>
<evidence type="ECO:0000256" key="3">
    <source>
        <dbReference type="ARBA" id="ARBA00023004"/>
    </source>
</evidence>
<evidence type="ECO:0000256" key="4">
    <source>
        <dbReference type="ARBA" id="ARBA00023014"/>
    </source>
</evidence>
<comment type="caution">
    <text evidence="6">The sequence shown here is derived from an EMBL/GenBank/DDBJ whole genome shotgun (WGS) entry which is preliminary data.</text>
</comment>
<evidence type="ECO:0000313" key="7">
    <source>
        <dbReference type="Proteomes" id="UP000636888"/>
    </source>
</evidence>
<evidence type="ECO:0000313" key="6">
    <source>
        <dbReference type="EMBL" id="MBJ6727771.1"/>
    </source>
</evidence>
<sequence length="98" mass="10577">MKGFRYLEDVTTLQFDPARCTGCGRCVEVCPHQVFAVQGRKAELMDRDACMECGACAKNCAARAITVDAGVGCASGLINEWLQERKLLKGIKTGGCCQ</sequence>
<keyword evidence="3" id="KW-0408">Iron</keyword>
<name>A0A8J7M468_9BACT</name>
<dbReference type="SUPFAM" id="SSF54862">
    <property type="entry name" value="4Fe-4S ferredoxins"/>
    <property type="match status" value="1"/>
</dbReference>
<dbReference type="Proteomes" id="UP000636888">
    <property type="component" value="Unassembled WGS sequence"/>
</dbReference>
<dbReference type="PROSITE" id="PS00198">
    <property type="entry name" value="4FE4S_FER_1"/>
    <property type="match status" value="1"/>
</dbReference>
<keyword evidence="4" id="KW-0411">Iron-sulfur</keyword>
<dbReference type="PROSITE" id="PS51379">
    <property type="entry name" value="4FE4S_FER_2"/>
    <property type="match status" value="2"/>
</dbReference>
<dbReference type="PANTHER" id="PTHR43687">
    <property type="entry name" value="ADENYLYLSULFATE REDUCTASE, BETA SUBUNIT"/>
    <property type="match status" value="1"/>
</dbReference>
<accession>A0A8J7M468</accession>
<dbReference type="Pfam" id="PF13237">
    <property type="entry name" value="Fer4_10"/>
    <property type="match status" value="1"/>
</dbReference>
<dbReference type="GO" id="GO:0046872">
    <property type="term" value="F:metal ion binding"/>
    <property type="evidence" value="ECO:0007669"/>
    <property type="project" value="UniProtKB-KW"/>
</dbReference>
<gene>
    <name evidence="6" type="ORF">JFN93_23940</name>
</gene>
<keyword evidence="7" id="KW-1185">Reference proteome</keyword>
<evidence type="ECO:0000256" key="1">
    <source>
        <dbReference type="ARBA" id="ARBA00022485"/>
    </source>
</evidence>
<evidence type="ECO:0000259" key="5">
    <source>
        <dbReference type="PROSITE" id="PS51379"/>
    </source>
</evidence>